<protein>
    <recommendedName>
        <fullName evidence="8">Zn(2)-C6 fungal-type domain-containing protein</fullName>
    </recommendedName>
</protein>
<dbReference type="GO" id="GO:0000981">
    <property type="term" value="F:DNA-binding transcription factor activity, RNA polymerase II-specific"/>
    <property type="evidence" value="ECO:0007669"/>
    <property type="project" value="InterPro"/>
</dbReference>
<dbReference type="AlphaFoldDB" id="A0A1L9WZV2"/>
<dbReference type="SMART" id="SM00066">
    <property type="entry name" value="GAL4"/>
    <property type="match status" value="1"/>
</dbReference>
<dbReference type="GO" id="GO:0006351">
    <property type="term" value="P:DNA-templated transcription"/>
    <property type="evidence" value="ECO:0007669"/>
    <property type="project" value="InterPro"/>
</dbReference>
<feature type="compositionally biased region" description="Basic and acidic residues" evidence="7">
    <location>
        <begin position="52"/>
        <end position="76"/>
    </location>
</feature>
<feature type="compositionally biased region" description="Polar residues" evidence="7">
    <location>
        <begin position="119"/>
        <end position="139"/>
    </location>
</feature>
<evidence type="ECO:0000313" key="10">
    <source>
        <dbReference type="Proteomes" id="UP000184546"/>
    </source>
</evidence>
<dbReference type="GeneID" id="30974850"/>
<dbReference type="PANTHER" id="PTHR46910">
    <property type="entry name" value="TRANSCRIPTION FACTOR PDR1"/>
    <property type="match status" value="1"/>
</dbReference>
<dbReference type="InterPro" id="IPR001138">
    <property type="entry name" value="Zn2Cys6_DnaBD"/>
</dbReference>
<dbReference type="CDD" id="cd00067">
    <property type="entry name" value="GAL4"/>
    <property type="match status" value="1"/>
</dbReference>
<keyword evidence="5" id="KW-0804">Transcription</keyword>
<dbReference type="Gene3D" id="4.10.240.10">
    <property type="entry name" value="Zn(2)-C6 fungal-type DNA-binding domain"/>
    <property type="match status" value="1"/>
</dbReference>
<dbReference type="InterPro" id="IPR036864">
    <property type="entry name" value="Zn2-C6_fun-type_DNA-bd_sf"/>
</dbReference>
<evidence type="ECO:0000313" key="9">
    <source>
        <dbReference type="EMBL" id="OJK01792.1"/>
    </source>
</evidence>
<dbReference type="RefSeq" id="XP_020058131.1">
    <property type="nucleotide sequence ID" value="XM_020201036.1"/>
</dbReference>
<feature type="region of interest" description="Disordered" evidence="7">
    <location>
        <begin position="46"/>
        <end position="77"/>
    </location>
</feature>
<dbReference type="Pfam" id="PF04082">
    <property type="entry name" value="Fungal_trans"/>
    <property type="match status" value="1"/>
</dbReference>
<keyword evidence="10" id="KW-1185">Reference proteome</keyword>
<dbReference type="STRING" id="690307.A0A1L9WZV2"/>
<dbReference type="PROSITE" id="PS50048">
    <property type="entry name" value="ZN2_CY6_FUNGAL_2"/>
    <property type="match status" value="1"/>
</dbReference>
<keyword evidence="4" id="KW-0238">DNA-binding</keyword>
<dbReference type="Pfam" id="PF00172">
    <property type="entry name" value="Zn_clus"/>
    <property type="match status" value="1"/>
</dbReference>
<evidence type="ECO:0000256" key="4">
    <source>
        <dbReference type="ARBA" id="ARBA00023125"/>
    </source>
</evidence>
<gene>
    <name evidence="9" type="ORF">ASPACDRAFT_42057</name>
</gene>
<dbReference type="InterPro" id="IPR050987">
    <property type="entry name" value="AtrR-like"/>
</dbReference>
<dbReference type="GO" id="GO:0005634">
    <property type="term" value="C:nucleus"/>
    <property type="evidence" value="ECO:0007669"/>
    <property type="project" value="UniProtKB-SubCell"/>
</dbReference>
<dbReference type="Proteomes" id="UP000184546">
    <property type="component" value="Unassembled WGS sequence"/>
</dbReference>
<accession>A0A1L9WZV2</accession>
<proteinExistence type="predicted"/>
<feature type="domain" description="Zn(2)-C6 fungal-type" evidence="8">
    <location>
        <begin position="9"/>
        <end position="39"/>
    </location>
</feature>
<evidence type="ECO:0000259" key="8">
    <source>
        <dbReference type="PROSITE" id="PS50048"/>
    </source>
</evidence>
<keyword evidence="6" id="KW-0539">Nucleus</keyword>
<keyword evidence="3" id="KW-0805">Transcription regulation</keyword>
<feature type="region of interest" description="Disordered" evidence="7">
    <location>
        <begin position="119"/>
        <end position="144"/>
    </location>
</feature>
<dbReference type="OMA" id="QMISCLV"/>
<dbReference type="VEuPathDB" id="FungiDB:ASPACDRAFT_42057"/>
<dbReference type="GO" id="GO:0003677">
    <property type="term" value="F:DNA binding"/>
    <property type="evidence" value="ECO:0007669"/>
    <property type="project" value="UniProtKB-KW"/>
</dbReference>
<dbReference type="PROSITE" id="PS00463">
    <property type="entry name" value="ZN2_CY6_FUNGAL_1"/>
    <property type="match status" value="1"/>
</dbReference>
<reference evidence="10" key="1">
    <citation type="journal article" date="2017" name="Genome Biol.">
        <title>Comparative genomics reveals high biological diversity and specific adaptations in the industrially and medically important fungal genus Aspergillus.</title>
        <authorList>
            <person name="de Vries R.P."/>
            <person name="Riley R."/>
            <person name="Wiebenga A."/>
            <person name="Aguilar-Osorio G."/>
            <person name="Amillis S."/>
            <person name="Uchima C.A."/>
            <person name="Anderluh G."/>
            <person name="Asadollahi M."/>
            <person name="Askin M."/>
            <person name="Barry K."/>
            <person name="Battaglia E."/>
            <person name="Bayram O."/>
            <person name="Benocci T."/>
            <person name="Braus-Stromeyer S.A."/>
            <person name="Caldana C."/>
            <person name="Canovas D."/>
            <person name="Cerqueira G.C."/>
            <person name="Chen F."/>
            <person name="Chen W."/>
            <person name="Choi C."/>
            <person name="Clum A."/>
            <person name="Dos Santos R.A."/>
            <person name="Damasio A.R."/>
            <person name="Diallinas G."/>
            <person name="Emri T."/>
            <person name="Fekete E."/>
            <person name="Flipphi M."/>
            <person name="Freyberg S."/>
            <person name="Gallo A."/>
            <person name="Gournas C."/>
            <person name="Habgood R."/>
            <person name="Hainaut M."/>
            <person name="Harispe M.L."/>
            <person name="Henrissat B."/>
            <person name="Hilden K.S."/>
            <person name="Hope R."/>
            <person name="Hossain A."/>
            <person name="Karabika E."/>
            <person name="Karaffa L."/>
            <person name="Karanyi Z."/>
            <person name="Krasevec N."/>
            <person name="Kuo A."/>
            <person name="Kusch H."/>
            <person name="LaButti K."/>
            <person name="Lagendijk E.L."/>
            <person name="Lapidus A."/>
            <person name="Levasseur A."/>
            <person name="Lindquist E."/>
            <person name="Lipzen A."/>
            <person name="Logrieco A.F."/>
            <person name="MacCabe A."/>
            <person name="Maekelae M.R."/>
            <person name="Malavazi I."/>
            <person name="Melin P."/>
            <person name="Meyer V."/>
            <person name="Mielnichuk N."/>
            <person name="Miskei M."/>
            <person name="Molnar A.P."/>
            <person name="Mule G."/>
            <person name="Ngan C.Y."/>
            <person name="Orejas M."/>
            <person name="Orosz E."/>
            <person name="Ouedraogo J.P."/>
            <person name="Overkamp K.M."/>
            <person name="Park H.-S."/>
            <person name="Perrone G."/>
            <person name="Piumi F."/>
            <person name="Punt P.J."/>
            <person name="Ram A.F."/>
            <person name="Ramon A."/>
            <person name="Rauscher S."/>
            <person name="Record E."/>
            <person name="Riano-Pachon D.M."/>
            <person name="Robert V."/>
            <person name="Roehrig J."/>
            <person name="Ruller R."/>
            <person name="Salamov A."/>
            <person name="Salih N.S."/>
            <person name="Samson R.A."/>
            <person name="Sandor E."/>
            <person name="Sanguinetti M."/>
            <person name="Schuetze T."/>
            <person name="Sepcic K."/>
            <person name="Shelest E."/>
            <person name="Sherlock G."/>
            <person name="Sophianopoulou V."/>
            <person name="Squina F.M."/>
            <person name="Sun H."/>
            <person name="Susca A."/>
            <person name="Todd R.B."/>
            <person name="Tsang A."/>
            <person name="Unkles S.E."/>
            <person name="van de Wiele N."/>
            <person name="van Rossen-Uffink D."/>
            <person name="Oliveira J.V."/>
            <person name="Vesth T.C."/>
            <person name="Visser J."/>
            <person name="Yu J.-H."/>
            <person name="Zhou M."/>
            <person name="Andersen M.R."/>
            <person name="Archer D.B."/>
            <person name="Baker S.E."/>
            <person name="Benoit I."/>
            <person name="Brakhage A.A."/>
            <person name="Braus G.H."/>
            <person name="Fischer R."/>
            <person name="Frisvad J.C."/>
            <person name="Goldman G.H."/>
            <person name="Houbraken J."/>
            <person name="Oakley B."/>
            <person name="Pocsi I."/>
            <person name="Scazzocchio C."/>
            <person name="Seiboth B."/>
            <person name="vanKuyk P.A."/>
            <person name="Wortman J."/>
            <person name="Dyer P.S."/>
            <person name="Grigoriev I.V."/>
        </authorList>
    </citation>
    <scope>NUCLEOTIDE SEQUENCE [LARGE SCALE GENOMIC DNA]</scope>
    <source>
        <strain evidence="10">ATCC 16872 / CBS 172.66 / WB 5094</strain>
    </source>
</reference>
<dbReference type="PANTHER" id="PTHR46910:SF3">
    <property type="entry name" value="HALOTOLERANCE PROTEIN 9-RELATED"/>
    <property type="match status" value="1"/>
</dbReference>
<sequence>MKRQRAPIACEKCRLLKAKCDGRQPICTRCEGYGFKCSWSSRKRKVPLPEVETTRDMSPKEPEHRDLSDESRHDELASYQSAVRQYESLMQELLSNLDQNQKGALNASLHTIRRQLPVNATDSSLEQPASTREPSTVSSEAGVDSPATYVGKASDIHFIHRIRQCYQTGAWTARESSPADNYSQTHITKSLAGLTQPLIVPTPTEAQGFIDVYLSTIHVAYPFLCREILLEQFQVFQAGDYAYQEFEPWLALFNFIFAIGSYYTSFPHRSGTASSDHLRYFEQGLYFSRELGATCSLLSVWALIVQCFFLLAICHTDRCWNTLGFAIRMGQSIGLHVESSPMHTRTSWMADRVHWRRTWYSMYVLDRLLALQLGRPMAIHESDFQVEMPSSSDPFPFGHNPTISAKSSTASRDTPTCSLMDYFLAVIRFSYLVGAVIRELYRPSQIDVAPDMMLNTSSALDQRLSEWKKGLPRHLRFDLGHTFESSVTFKRQRNMLAVKYHHLRALIHRPFLCLPLLQVNNHPFMELMRRDKRRIAQAESTCVQEARQTAQLLHNLVDERSLVHDFPWWQMISCLICASSILFVAEAFCPNQDSFHSTSSAQDLREDAETCLKVFEALSANSAAARKAADMLKALSSLHHSIHRATAPPAVVESTSLPLSLLPQPLSNTEPALNLDTAPFTSSHIMPDDLQFPGEWPSEISSAMAWSVQFFDHPSARAADFPSGTEEHSFG</sequence>
<evidence type="ECO:0000256" key="6">
    <source>
        <dbReference type="ARBA" id="ARBA00023242"/>
    </source>
</evidence>
<evidence type="ECO:0000256" key="3">
    <source>
        <dbReference type="ARBA" id="ARBA00023015"/>
    </source>
</evidence>
<dbReference type="CDD" id="cd12148">
    <property type="entry name" value="fungal_TF_MHR"/>
    <property type="match status" value="1"/>
</dbReference>
<dbReference type="OrthoDB" id="3364175at2759"/>
<organism evidence="9 10">
    <name type="scientific">Aspergillus aculeatus (strain ATCC 16872 / CBS 172.66 / WB 5094)</name>
    <dbReference type="NCBI Taxonomy" id="690307"/>
    <lineage>
        <taxon>Eukaryota</taxon>
        <taxon>Fungi</taxon>
        <taxon>Dikarya</taxon>
        <taxon>Ascomycota</taxon>
        <taxon>Pezizomycotina</taxon>
        <taxon>Eurotiomycetes</taxon>
        <taxon>Eurotiomycetidae</taxon>
        <taxon>Eurotiales</taxon>
        <taxon>Aspergillaceae</taxon>
        <taxon>Aspergillus</taxon>
        <taxon>Aspergillus subgen. Circumdati</taxon>
    </lineage>
</organism>
<dbReference type="SMART" id="SM00906">
    <property type="entry name" value="Fungal_trans"/>
    <property type="match status" value="1"/>
</dbReference>
<evidence type="ECO:0000256" key="1">
    <source>
        <dbReference type="ARBA" id="ARBA00004123"/>
    </source>
</evidence>
<keyword evidence="2" id="KW-0479">Metal-binding</keyword>
<name>A0A1L9WZV2_ASPA1</name>
<dbReference type="InterPro" id="IPR007219">
    <property type="entry name" value="XnlR_reg_dom"/>
</dbReference>
<dbReference type="GO" id="GO:0009893">
    <property type="term" value="P:positive regulation of metabolic process"/>
    <property type="evidence" value="ECO:0007669"/>
    <property type="project" value="UniProtKB-ARBA"/>
</dbReference>
<evidence type="ECO:0000256" key="7">
    <source>
        <dbReference type="SAM" id="MobiDB-lite"/>
    </source>
</evidence>
<evidence type="ECO:0000256" key="5">
    <source>
        <dbReference type="ARBA" id="ARBA00023163"/>
    </source>
</evidence>
<evidence type="ECO:0000256" key="2">
    <source>
        <dbReference type="ARBA" id="ARBA00022723"/>
    </source>
</evidence>
<comment type="subcellular location">
    <subcellularLocation>
        <location evidence="1">Nucleus</location>
    </subcellularLocation>
</comment>
<dbReference type="GO" id="GO:0008270">
    <property type="term" value="F:zinc ion binding"/>
    <property type="evidence" value="ECO:0007669"/>
    <property type="project" value="InterPro"/>
</dbReference>
<dbReference type="EMBL" id="KV878974">
    <property type="protein sequence ID" value="OJK01792.1"/>
    <property type="molecule type" value="Genomic_DNA"/>
</dbReference>
<dbReference type="SUPFAM" id="SSF57701">
    <property type="entry name" value="Zn2/Cys6 DNA-binding domain"/>
    <property type="match status" value="1"/>
</dbReference>